<proteinExistence type="predicted"/>
<dbReference type="EMBL" id="CAUYUE010000009">
    <property type="protein sequence ID" value="CAK0783756.1"/>
    <property type="molecule type" value="Genomic_DNA"/>
</dbReference>
<dbReference type="AlphaFoldDB" id="A0AAV1IAK0"/>
<dbReference type="Proteomes" id="UP001314263">
    <property type="component" value="Unassembled WGS sequence"/>
</dbReference>
<feature type="chain" id="PRO_5044021601" evidence="1">
    <location>
        <begin position="25"/>
        <end position="381"/>
    </location>
</feature>
<protein>
    <submittedName>
        <fullName evidence="2">Uncharacterized protein</fullName>
    </submittedName>
</protein>
<keyword evidence="1" id="KW-0732">Signal</keyword>
<sequence length="381" mass="39172">MKSHVLRAVLLACLLATAARKGRADAGSFFNNLGNTFVNAGETIAHGTQAAYSTVKNDTVNAAQATGSAFKQAGEAVAGAAKDVYSQSVQFARQEWNGTERAINTVEGALQNVTSDLNETVVQFKTSALSGMKPAWEDVQRAADSFANTSLAVASQGVSGAVHFGNEKWTALQAAPGPAAALTPVGAPSQDGVDVTNSVSLLAAAGSNSSAQFTAAARSIIVAIAANRSADVASAVGAVVITADAANNTQVPLGLSEAFATAMLAADKAFADHTAAVTPTTAASTFIEGLQAAVANCTSGLQTNLQPRSAGWYKFYASRCCSQVAPTVGDMSLIMQQVPSDTVANAWFDQMSSTYQYGLQPSFDLARCLAENQDIVNLNVS</sequence>
<gene>
    <name evidence="2" type="ORF">CVIRNUC_006955</name>
</gene>
<keyword evidence="3" id="KW-1185">Reference proteome</keyword>
<evidence type="ECO:0000256" key="1">
    <source>
        <dbReference type="SAM" id="SignalP"/>
    </source>
</evidence>
<comment type="caution">
    <text evidence="2">The sequence shown here is derived from an EMBL/GenBank/DDBJ whole genome shotgun (WGS) entry which is preliminary data.</text>
</comment>
<name>A0AAV1IAK0_9CHLO</name>
<organism evidence="2 3">
    <name type="scientific">Coccomyxa viridis</name>
    <dbReference type="NCBI Taxonomy" id="1274662"/>
    <lineage>
        <taxon>Eukaryota</taxon>
        <taxon>Viridiplantae</taxon>
        <taxon>Chlorophyta</taxon>
        <taxon>core chlorophytes</taxon>
        <taxon>Trebouxiophyceae</taxon>
        <taxon>Trebouxiophyceae incertae sedis</taxon>
        <taxon>Coccomyxaceae</taxon>
        <taxon>Coccomyxa</taxon>
    </lineage>
</organism>
<feature type="signal peptide" evidence="1">
    <location>
        <begin position="1"/>
        <end position="24"/>
    </location>
</feature>
<reference evidence="2 3" key="1">
    <citation type="submission" date="2023-10" db="EMBL/GenBank/DDBJ databases">
        <authorList>
            <person name="Maclean D."/>
            <person name="Macfadyen A."/>
        </authorList>
    </citation>
    <scope>NUCLEOTIDE SEQUENCE [LARGE SCALE GENOMIC DNA]</scope>
</reference>
<evidence type="ECO:0000313" key="3">
    <source>
        <dbReference type="Proteomes" id="UP001314263"/>
    </source>
</evidence>
<evidence type="ECO:0000313" key="2">
    <source>
        <dbReference type="EMBL" id="CAK0783756.1"/>
    </source>
</evidence>
<accession>A0AAV1IAK0</accession>